<reference evidence="1" key="1">
    <citation type="journal article" date="2021" name="Proc. Natl. Acad. Sci. U.S.A.">
        <title>A Catalog of Tens of Thousands of Viruses from Human Metagenomes Reveals Hidden Associations with Chronic Diseases.</title>
        <authorList>
            <person name="Tisza M.J."/>
            <person name="Buck C.B."/>
        </authorList>
    </citation>
    <scope>NUCLEOTIDE SEQUENCE</scope>
    <source>
        <strain evidence="1">CtOVO10</strain>
    </source>
</reference>
<accession>A0A8S5M3K2</accession>
<protein>
    <submittedName>
        <fullName evidence="1">Uncharacterized protein</fullName>
    </submittedName>
</protein>
<sequence>MTIDIYKPELAAEYRGNAKAAIRAGAYSVWDAERIAGAFNFGHGTQADFERHKKANSGLHLFMEV</sequence>
<dbReference type="EMBL" id="BK014806">
    <property type="protein sequence ID" value="DAD76643.1"/>
    <property type="molecule type" value="Genomic_DNA"/>
</dbReference>
<name>A0A8S5M3K2_9CAUD</name>
<evidence type="ECO:0000313" key="1">
    <source>
        <dbReference type="EMBL" id="DAD76643.1"/>
    </source>
</evidence>
<proteinExistence type="predicted"/>
<organism evidence="1">
    <name type="scientific">Siphoviridae sp. ctOVO10</name>
    <dbReference type="NCBI Taxonomy" id="2826311"/>
    <lineage>
        <taxon>Viruses</taxon>
        <taxon>Duplodnaviria</taxon>
        <taxon>Heunggongvirae</taxon>
        <taxon>Uroviricota</taxon>
        <taxon>Caudoviricetes</taxon>
    </lineage>
</organism>